<feature type="compositionally biased region" description="Acidic residues" evidence="6">
    <location>
        <begin position="1419"/>
        <end position="1435"/>
    </location>
</feature>
<dbReference type="SUPFAM" id="SSF48371">
    <property type="entry name" value="ARM repeat"/>
    <property type="match status" value="1"/>
</dbReference>
<dbReference type="InterPro" id="IPR016024">
    <property type="entry name" value="ARM-type_fold"/>
</dbReference>
<feature type="compositionally biased region" description="Low complexity" evidence="6">
    <location>
        <begin position="1438"/>
        <end position="1472"/>
    </location>
</feature>
<proteinExistence type="predicted"/>
<evidence type="ECO:0000313" key="8">
    <source>
        <dbReference type="Proteomes" id="UP001583172"/>
    </source>
</evidence>
<dbReference type="Gene3D" id="1.25.10.10">
    <property type="entry name" value="Leucine-rich Repeat Variant"/>
    <property type="match status" value="1"/>
</dbReference>
<dbReference type="EMBL" id="JAZGSY010000044">
    <property type="protein sequence ID" value="KAL1842410.1"/>
    <property type="molecule type" value="Genomic_DNA"/>
</dbReference>
<evidence type="ECO:0000256" key="3">
    <source>
        <dbReference type="ARBA" id="ARBA00022776"/>
    </source>
</evidence>
<dbReference type="Pfam" id="PF20168">
    <property type="entry name" value="PDS5"/>
    <property type="match status" value="1"/>
</dbReference>
<keyword evidence="3" id="KW-0498">Mitosis</keyword>
<evidence type="ECO:0000256" key="1">
    <source>
        <dbReference type="ARBA" id="ARBA00004123"/>
    </source>
</evidence>
<evidence type="ECO:0000256" key="4">
    <source>
        <dbReference type="ARBA" id="ARBA00023242"/>
    </source>
</evidence>
<name>A0ABR3VLZ3_HUMIN</name>
<dbReference type="CDD" id="cd19953">
    <property type="entry name" value="PDS5"/>
    <property type="match status" value="1"/>
</dbReference>
<feature type="compositionally biased region" description="Acidic residues" evidence="6">
    <location>
        <begin position="1370"/>
        <end position="1389"/>
    </location>
</feature>
<dbReference type="InterPro" id="IPR011989">
    <property type="entry name" value="ARM-like"/>
</dbReference>
<sequence>MAPRQNASSDVEEQAPDDEMVKLQFDEPLTWRPGKPIPIDTLLKRLDRLARELAELDQETTDTASLTKVAKEVASHQLLGHKDKGVRAYTACCVADILRLCAPDAPFTPSQLKDFFNLSATSIIPALFDPSNPYNNQHKYVLRSLAEIKSVVLLLDVDGSEALLLRLFSSIFDGVSGSKSSSGDHIAKDVEFSMQELLGVLVEDAASLPAPVVDVMMAQFLRAAAPGAARDRHNHVQLDENQATLLAKEEPEAYQMVKHLCQTYPDKMSRFISQYFSDVIVDATSFSNRLDHKDDDGDGDDDDVPSGPSESDLRELRKAHTLIREIWKAAPQILQNVVPQIDAELSADNVHLRQLATETLGDMISGIGAAGPPPPPVLDPAAYPPPRLDGEDKADMPPANLLTTPMSSVSFPQAHNSTFHNFLSRRNDKSPAIRAAWTAAVGYILSTSAGGIGLGREDETALIQGLGEKLSDSDEKVRLAAVKAIECFTFQDVILKLAPNGGVAKDGSVLSTLADRCRDKKPAVRVAAMSLLGKLWGVATGELLAGNEIVTAALGAVPSRIYNSFYANDLELNVLLDRVIYECLIPLSYPPAPKKATKNVAAANGNNSQSQGAAAPDPDAVRAERILLLVRSLDATGKKAFFAMQSRQPQFAQVLETYIKQCEQFNGGVMDDNASKKTSNLHKTAHYIGTFLPDGAKAEQELYRFAKANDRRSYNLIRFIIGPENDFKTVHKALKELMKRIQASKDPAVRDTLLPLLYRSGCLMFNRSHLATIMEYSRSDKDGMGPAAHEILNEISQRNPDLFKTHIGQLCKDLVDQAPTQTKENDPVVVETLKACSAYARKYPRDVPADKDFTRTMINYALYGRPPRAAKYAVNILLAKKDDDQSRASAADLLKQILKDWTYGCKGFLNKLAAVSQLELLAPRVTADAEDKILNMAVQQVLLEVRHGASSRDPEWVGDDDEPGLDEECHAKLLALKLLINRLRSMQDIDEAKEKAKPVWKLLMKLIRNQGELTKAEVTPKHHRARLRLLAAQLMLKLCTQKHFDELLSAADFDALALTTQDPVQEVRHGFVRKLQKYLASGKLRSRFYTIVFLMAFEPNAEFKQRTETWIRSRARHFQDNKQPVLEAAMPRLLSLLAHHPDYSAELDELVDHARYLLFYVSLVATESNLGLIYKYAERVKQTQDALDPASNKHQVLSDLAQAVIRKWQEKKNWVFNAYSQKVGLPMGLYAALKSHEEAQAIAEKQLVPDGIDEKLEDLLRAMDRKKKRKSTDDRADGSHQPSTKRVRVSQSSGTGTTKDSKPAKTPAQKKSSSRSKKTSDSRSPSPAPRSSKSKKKKTTAEDESEIPPSERRRSSRSRRSMNTSYVERDSEDDDEEMLEGVAEWEYENGEIQKDSGDESESGSGSEGEGEKSDAEEKGGEDENGEKEDDEPEEVVEVKSATKTKASKAAVAKPTRGRTTSARAATTTTSTRKNGRKSAPADDKDDESSSELSEVEVADEDVEMEDADAAEDNKAKGGDSDVEADGGQGSGEGEPEEEEEEEAPPSSRNARNRAKAKTPAKTKAPAAAAAKGKTGAAKGKAATPATAKSAAGKKALAERPAPSAAAAGGGRVTRARRKVSGEDGDDE</sequence>
<evidence type="ECO:0000256" key="6">
    <source>
        <dbReference type="SAM" id="MobiDB-lite"/>
    </source>
</evidence>
<evidence type="ECO:0000313" key="7">
    <source>
        <dbReference type="EMBL" id="KAL1842410.1"/>
    </source>
</evidence>
<feature type="compositionally biased region" description="Polar residues" evidence="6">
    <location>
        <begin position="1289"/>
        <end position="1298"/>
    </location>
</feature>
<feature type="compositionally biased region" description="Acidic residues" evidence="6">
    <location>
        <begin position="1533"/>
        <end position="1543"/>
    </location>
</feature>
<evidence type="ECO:0000256" key="5">
    <source>
        <dbReference type="ARBA" id="ARBA00023306"/>
    </source>
</evidence>
<organism evidence="7 8">
    <name type="scientific">Humicola insolens</name>
    <name type="common">Soft-rot fungus</name>
    <dbReference type="NCBI Taxonomy" id="85995"/>
    <lineage>
        <taxon>Eukaryota</taxon>
        <taxon>Fungi</taxon>
        <taxon>Dikarya</taxon>
        <taxon>Ascomycota</taxon>
        <taxon>Pezizomycotina</taxon>
        <taxon>Sordariomycetes</taxon>
        <taxon>Sordariomycetidae</taxon>
        <taxon>Sordariales</taxon>
        <taxon>Chaetomiaceae</taxon>
        <taxon>Mycothermus</taxon>
    </lineage>
</organism>
<reference evidence="7 8" key="1">
    <citation type="journal article" date="2024" name="Commun. Biol.">
        <title>Comparative genomic analysis of thermophilic fungi reveals convergent evolutionary adaptations and gene losses.</title>
        <authorList>
            <person name="Steindorff A.S."/>
            <person name="Aguilar-Pontes M.V."/>
            <person name="Robinson A.J."/>
            <person name="Andreopoulos B."/>
            <person name="LaButti K."/>
            <person name="Kuo A."/>
            <person name="Mondo S."/>
            <person name="Riley R."/>
            <person name="Otillar R."/>
            <person name="Haridas S."/>
            <person name="Lipzen A."/>
            <person name="Grimwood J."/>
            <person name="Schmutz J."/>
            <person name="Clum A."/>
            <person name="Reid I.D."/>
            <person name="Moisan M.C."/>
            <person name="Butler G."/>
            <person name="Nguyen T.T.M."/>
            <person name="Dewar K."/>
            <person name="Conant G."/>
            <person name="Drula E."/>
            <person name="Henrissat B."/>
            <person name="Hansel C."/>
            <person name="Singer S."/>
            <person name="Hutchinson M.I."/>
            <person name="de Vries R.P."/>
            <person name="Natvig D.O."/>
            <person name="Powell A.J."/>
            <person name="Tsang A."/>
            <person name="Grigoriev I.V."/>
        </authorList>
    </citation>
    <scope>NUCLEOTIDE SEQUENCE [LARGE SCALE GENOMIC DNA]</scope>
    <source>
        <strain evidence="7 8">CBS 620.91</strain>
    </source>
</reference>
<feature type="region of interest" description="Disordered" evidence="6">
    <location>
        <begin position="1"/>
        <end position="27"/>
    </location>
</feature>
<keyword evidence="8" id="KW-1185">Reference proteome</keyword>
<feature type="compositionally biased region" description="Basic and acidic residues" evidence="6">
    <location>
        <begin position="1409"/>
        <end position="1418"/>
    </location>
</feature>
<feature type="compositionally biased region" description="Basic residues" evidence="6">
    <location>
        <begin position="1550"/>
        <end position="1560"/>
    </location>
</feature>
<dbReference type="PANTHER" id="PTHR12663">
    <property type="entry name" value="ANDROGEN INDUCED INHIBITOR OF PROLIFERATION AS3 / PDS5-RELATED"/>
    <property type="match status" value="1"/>
</dbReference>
<feature type="region of interest" description="Disordered" evidence="6">
    <location>
        <begin position="289"/>
        <end position="313"/>
    </location>
</feature>
<dbReference type="Proteomes" id="UP001583172">
    <property type="component" value="Unassembled WGS sequence"/>
</dbReference>
<feature type="compositionally biased region" description="Acidic residues" evidence="6">
    <location>
        <begin position="1483"/>
        <end position="1510"/>
    </location>
</feature>
<protein>
    <submittedName>
        <fullName evidence="7">Uncharacterized protein</fullName>
    </submittedName>
</protein>
<accession>A0ABR3VLZ3</accession>
<comment type="caution">
    <text evidence="7">The sequence shown here is derived from an EMBL/GenBank/DDBJ whole genome shotgun (WGS) entry which is preliminary data.</text>
</comment>
<gene>
    <name evidence="7" type="ORF">VTJ49DRAFT_5369</name>
</gene>
<feature type="compositionally biased region" description="Low complexity" evidence="6">
    <location>
        <begin position="1322"/>
        <end position="1331"/>
    </location>
</feature>
<feature type="compositionally biased region" description="Low complexity" evidence="6">
    <location>
        <begin position="1561"/>
        <end position="1606"/>
    </location>
</feature>
<keyword evidence="5" id="KW-0131">Cell cycle</keyword>
<evidence type="ECO:0000256" key="2">
    <source>
        <dbReference type="ARBA" id="ARBA00022618"/>
    </source>
</evidence>
<dbReference type="InterPro" id="IPR039776">
    <property type="entry name" value="Pds5"/>
</dbReference>
<dbReference type="PANTHER" id="PTHR12663:SF0">
    <property type="entry name" value="PRECOCIOUS DISSOCIATION OF SISTERS 5, ISOFORM A"/>
    <property type="match status" value="1"/>
</dbReference>
<comment type="subcellular location">
    <subcellularLocation>
        <location evidence="1">Nucleus</location>
    </subcellularLocation>
</comment>
<keyword evidence="4" id="KW-0539">Nucleus</keyword>
<feature type="region of interest" description="Disordered" evidence="6">
    <location>
        <begin position="1265"/>
        <end position="1627"/>
    </location>
</feature>
<keyword evidence="2" id="KW-0132">Cell division</keyword>